<evidence type="ECO:0000256" key="2">
    <source>
        <dbReference type="ARBA" id="ARBA00022679"/>
    </source>
</evidence>
<dbReference type="EC" id="2.1.1.177" evidence="5"/>
<feature type="binding site" evidence="5">
    <location>
        <position position="96"/>
    </location>
    <ligand>
        <name>S-adenosyl-L-methionine</name>
        <dbReference type="ChEBI" id="CHEBI:59789"/>
    </ligand>
</feature>
<evidence type="ECO:0000313" key="6">
    <source>
        <dbReference type="EMBL" id="NHN87567.1"/>
    </source>
</evidence>
<dbReference type="Pfam" id="PF02590">
    <property type="entry name" value="SPOUT_MTase"/>
    <property type="match status" value="1"/>
</dbReference>
<evidence type="ECO:0000256" key="5">
    <source>
        <dbReference type="HAMAP-Rule" id="MF_00658"/>
    </source>
</evidence>
<proteinExistence type="inferred from homology"/>
<comment type="similarity">
    <text evidence="4 5">Belongs to the RNA methyltransferase RlmH family.</text>
</comment>
<protein>
    <recommendedName>
        <fullName evidence="5">Ribosomal RNA large subunit methyltransferase H</fullName>
        <ecNumber evidence="5">2.1.1.177</ecNumber>
    </recommendedName>
    <alternativeName>
        <fullName evidence="5">23S rRNA (pseudouridine1915-N3)-methyltransferase</fullName>
    </alternativeName>
    <alternativeName>
        <fullName evidence="5">23S rRNA m3Psi1915 methyltransferase</fullName>
    </alternativeName>
    <alternativeName>
        <fullName evidence="5">rRNA (pseudouridine-N3-)-methyltransferase RlmH</fullName>
    </alternativeName>
</protein>
<dbReference type="PANTHER" id="PTHR33603">
    <property type="entry name" value="METHYLTRANSFERASE"/>
    <property type="match status" value="1"/>
</dbReference>
<reference evidence="6 7" key="1">
    <citation type="journal article" date="2020" name="Int. J. Syst. Evol. Microbiol.">
        <title>Novel acetic acid bacteria from cider fermentations: Acetobacter conturbans sp. nov. and Acetobacter fallax sp. nov.</title>
        <authorList>
            <person name="Sombolestani A.S."/>
            <person name="Cleenwerck I."/>
            <person name="Cnockaert M."/>
            <person name="Borremans W."/>
            <person name="Wieme A.D."/>
            <person name="De Vuyst L."/>
            <person name="Vandamme P."/>
        </authorList>
    </citation>
    <scope>NUCLEOTIDE SEQUENCE [LARGE SCALE GENOMIC DNA]</scope>
    <source>
        <strain evidence="6 7">LMG 1627</strain>
    </source>
</reference>
<feature type="binding site" evidence="5">
    <location>
        <position position="65"/>
    </location>
    <ligand>
        <name>S-adenosyl-L-methionine</name>
        <dbReference type="ChEBI" id="CHEBI:59789"/>
    </ligand>
</feature>
<dbReference type="InterPro" id="IPR029026">
    <property type="entry name" value="tRNA_m1G_MTases_N"/>
</dbReference>
<gene>
    <name evidence="5" type="primary">rlmH</name>
    <name evidence="6" type="ORF">GOB81_02830</name>
</gene>
<keyword evidence="5" id="KW-0698">rRNA processing</keyword>
<name>A0ABX0JXG0_9PROT</name>
<dbReference type="Proteomes" id="UP000631653">
    <property type="component" value="Unassembled WGS sequence"/>
</dbReference>
<dbReference type="HAMAP" id="MF_00658">
    <property type="entry name" value="23SrRNA_methyltr_H"/>
    <property type="match status" value="1"/>
</dbReference>
<sequence>MRLIAVGRMKDAHERALVERYVKRLSPALTITELPDGRGSAGEIKRREAEAMLAALPDRAFVVALDLDGKTPGSEAFSEQITGWLETGRELCFLIGGAEGLDGSVVARADALLSLGSFTWPHMLARIMLVEQLYRARAIASGHPYHRSGRP</sequence>
<organism evidence="6 7">
    <name type="scientific">Acetobacter conturbans</name>
    <dbReference type="NCBI Taxonomy" id="1737472"/>
    <lineage>
        <taxon>Bacteria</taxon>
        <taxon>Pseudomonadati</taxon>
        <taxon>Pseudomonadota</taxon>
        <taxon>Alphaproteobacteria</taxon>
        <taxon>Acetobacterales</taxon>
        <taxon>Acetobacteraceae</taxon>
        <taxon>Acetobacter</taxon>
    </lineage>
</organism>
<dbReference type="Gene3D" id="3.40.1280.10">
    <property type="match status" value="1"/>
</dbReference>
<evidence type="ECO:0000256" key="4">
    <source>
        <dbReference type="ARBA" id="ARBA00038303"/>
    </source>
</evidence>
<dbReference type="RefSeq" id="WP_173568983.1">
    <property type="nucleotide sequence ID" value="NZ_WOSY01000002.1"/>
</dbReference>
<keyword evidence="7" id="KW-1185">Reference proteome</keyword>
<keyword evidence="3 5" id="KW-0949">S-adenosyl-L-methionine</keyword>
<comment type="caution">
    <text evidence="5">Lacks conserved residue(s) required for the propagation of feature annotation.</text>
</comment>
<evidence type="ECO:0000256" key="1">
    <source>
        <dbReference type="ARBA" id="ARBA00022603"/>
    </source>
</evidence>
<comment type="catalytic activity">
    <reaction evidence="5">
        <text>pseudouridine(1915) in 23S rRNA + S-adenosyl-L-methionine = N(3)-methylpseudouridine(1915) in 23S rRNA + S-adenosyl-L-homocysteine + H(+)</text>
        <dbReference type="Rhea" id="RHEA:42752"/>
        <dbReference type="Rhea" id="RHEA-COMP:10221"/>
        <dbReference type="Rhea" id="RHEA-COMP:10222"/>
        <dbReference type="ChEBI" id="CHEBI:15378"/>
        <dbReference type="ChEBI" id="CHEBI:57856"/>
        <dbReference type="ChEBI" id="CHEBI:59789"/>
        <dbReference type="ChEBI" id="CHEBI:65314"/>
        <dbReference type="ChEBI" id="CHEBI:74486"/>
        <dbReference type="EC" id="2.1.1.177"/>
    </reaction>
</comment>
<evidence type="ECO:0000256" key="3">
    <source>
        <dbReference type="ARBA" id="ARBA00022691"/>
    </source>
</evidence>
<dbReference type="SUPFAM" id="SSF75217">
    <property type="entry name" value="alpha/beta knot"/>
    <property type="match status" value="1"/>
</dbReference>
<dbReference type="CDD" id="cd18081">
    <property type="entry name" value="RlmH-like"/>
    <property type="match status" value="1"/>
</dbReference>
<keyword evidence="1 5" id="KW-0489">Methyltransferase</keyword>
<dbReference type="InterPro" id="IPR003742">
    <property type="entry name" value="RlmH-like"/>
</dbReference>
<dbReference type="EMBL" id="WOSY01000002">
    <property type="protein sequence ID" value="NHN87567.1"/>
    <property type="molecule type" value="Genomic_DNA"/>
</dbReference>
<comment type="subunit">
    <text evidence="5">Homodimer.</text>
</comment>
<keyword evidence="2 5" id="KW-0808">Transferase</keyword>
<dbReference type="InterPro" id="IPR029028">
    <property type="entry name" value="Alpha/beta_knot_MTases"/>
</dbReference>
<accession>A0ABX0JXG0</accession>
<evidence type="ECO:0000313" key="7">
    <source>
        <dbReference type="Proteomes" id="UP000631653"/>
    </source>
</evidence>
<dbReference type="PIRSF" id="PIRSF004505">
    <property type="entry name" value="MT_bac"/>
    <property type="match status" value="1"/>
</dbReference>
<comment type="function">
    <text evidence="5">Specifically methylates the pseudouridine at position 1915 (m3Psi1915) in 23S rRNA.</text>
</comment>
<keyword evidence="5" id="KW-0963">Cytoplasm</keyword>
<dbReference type="PANTHER" id="PTHR33603:SF1">
    <property type="entry name" value="RIBOSOMAL RNA LARGE SUBUNIT METHYLTRANSFERASE H"/>
    <property type="match status" value="1"/>
</dbReference>
<comment type="subcellular location">
    <subcellularLocation>
        <location evidence="5">Cytoplasm</location>
    </subcellularLocation>
</comment>
<comment type="caution">
    <text evidence="6">The sequence shown here is derived from an EMBL/GenBank/DDBJ whole genome shotgun (WGS) entry which is preliminary data.</text>
</comment>